<organism evidence="2 3">
    <name type="scientific">Colletotrichum chrysophilum</name>
    <dbReference type="NCBI Taxonomy" id="1836956"/>
    <lineage>
        <taxon>Eukaryota</taxon>
        <taxon>Fungi</taxon>
        <taxon>Dikarya</taxon>
        <taxon>Ascomycota</taxon>
        <taxon>Pezizomycotina</taxon>
        <taxon>Sordariomycetes</taxon>
        <taxon>Hypocreomycetidae</taxon>
        <taxon>Glomerellales</taxon>
        <taxon>Glomerellaceae</taxon>
        <taxon>Colletotrichum</taxon>
        <taxon>Colletotrichum gloeosporioides species complex</taxon>
    </lineage>
</organism>
<sequence>MRRLGCGDAAVDDSPRATCVIRTPVRTAEAEQSCDSAQNRGSRNLTHHQPNRSAAPAEAAHSNKCKWCRRYADGSTKDLAPLHLLEAPRGGTNSEPQRRLSRTQELPSCCTGSLCLARWQQ</sequence>
<proteinExistence type="predicted"/>
<feature type="region of interest" description="Disordered" evidence="1">
    <location>
        <begin position="26"/>
        <end position="62"/>
    </location>
</feature>
<dbReference type="AlphaFoldDB" id="A0AAD8ZZU9"/>
<evidence type="ECO:0000313" key="2">
    <source>
        <dbReference type="EMBL" id="KAK1838464.1"/>
    </source>
</evidence>
<evidence type="ECO:0000313" key="3">
    <source>
        <dbReference type="Proteomes" id="UP001243330"/>
    </source>
</evidence>
<comment type="caution">
    <text evidence="2">The sequence shown here is derived from an EMBL/GenBank/DDBJ whole genome shotgun (WGS) entry which is preliminary data.</text>
</comment>
<name>A0AAD8ZZU9_9PEZI</name>
<protein>
    <submittedName>
        <fullName evidence="2">Uncharacterized protein</fullName>
    </submittedName>
</protein>
<gene>
    <name evidence="2" type="ORF">CCHR01_18910</name>
</gene>
<dbReference type="Proteomes" id="UP001243330">
    <property type="component" value="Unassembled WGS sequence"/>
</dbReference>
<feature type="region of interest" description="Disordered" evidence="1">
    <location>
        <begin position="86"/>
        <end position="106"/>
    </location>
</feature>
<evidence type="ECO:0000256" key="1">
    <source>
        <dbReference type="SAM" id="MobiDB-lite"/>
    </source>
</evidence>
<feature type="compositionally biased region" description="Polar residues" evidence="1">
    <location>
        <begin position="33"/>
        <end position="44"/>
    </location>
</feature>
<reference evidence="2" key="1">
    <citation type="submission" date="2023-01" db="EMBL/GenBank/DDBJ databases">
        <title>Colletotrichum chrysophilum M932 genome sequence.</title>
        <authorList>
            <person name="Baroncelli R."/>
        </authorList>
    </citation>
    <scope>NUCLEOTIDE SEQUENCE</scope>
    <source>
        <strain evidence="2">M932</strain>
    </source>
</reference>
<accession>A0AAD8ZZU9</accession>
<dbReference type="EMBL" id="JAQOWY010000824">
    <property type="protein sequence ID" value="KAK1838464.1"/>
    <property type="molecule type" value="Genomic_DNA"/>
</dbReference>
<keyword evidence="3" id="KW-1185">Reference proteome</keyword>